<name>A0A8J2HMY3_COTCN</name>
<evidence type="ECO:0000259" key="2">
    <source>
        <dbReference type="Pfam" id="PF20700"/>
    </source>
</evidence>
<dbReference type="AlphaFoldDB" id="A0A8J2HMY3"/>
<feature type="region of interest" description="Disordered" evidence="1">
    <location>
        <begin position="387"/>
        <end position="508"/>
    </location>
</feature>
<evidence type="ECO:0000313" key="3">
    <source>
        <dbReference type="EMBL" id="CAG5102979.1"/>
    </source>
</evidence>
<feature type="domain" description="Mutator-like transposase" evidence="2">
    <location>
        <begin position="614"/>
        <end position="787"/>
    </location>
</feature>
<evidence type="ECO:0000256" key="1">
    <source>
        <dbReference type="SAM" id="MobiDB-lite"/>
    </source>
</evidence>
<keyword evidence="4" id="KW-1185">Reference proteome</keyword>
<sequence length="1235" mass="140114">MQWGMKKIEKGATIQKKKNKRLDRRKIADNISKLVDDSEGEVLKLDRSLITAKDSFVNGFNNSDNGVEKVSKFNTVLKSPEQHFLDPCNGLDENFVSEIDVAGKELVLVNKNGSPEPLVQNFTDNLSNLHAACDSLPCNSSLDSMNEKTDSNLTQNMSVDHVSFSNERCSPAVFALDIRMSEQNLHACRNVELKNNMHVPERCDSFRSRKCADITDINNLSAEWDSLNAIILEPACNDLATLNQSKMISNNKAVSHITSNECTDKNVHVFDVVRYSNDNNHIFQFGSTNVSCEKNTFIPTRNYGKLCKNSLKVYQAKSKTDKIPCNQPKTLEKSFVELQGRKLEELNNSSIALLQSKKSTDCNGSAHSSQFEEIDVILHHCPNTPLTMEISDEDNTNANRHSEQSMDLSDSVSNSQHHDHCSYNESNSESDDNSSNNNRTEREEFESNSEYNSSEEFQHTSDDSHGKSDKSDIDESDNISSSGDDRSEESEESQNNDDQPINELYFQEPEKKGRRISDIFWLMEELHLIFDNHSSCPGLFKDLQICKVFNKGLRSLLTWKCKKCGKTAKVWTDPEQPADSMNLNEAATLGTLISGTGFTSLEEQLTDMNIPCLVLRNKACTGCERNSKHNCVENWGRDQTSTSMETDIITEGFRNSIEMHELIYKYVVGDGDSSVYKSIIDNDPYAEYSVWVEKIECKNHLFRNFCDHVEEVAKKTKLLYAVNRGSVKGIHDDIKASALKMRVHIEKAMVRRKDEVGSVQEKTSRLLNDINNTPCHIFEEHRNCEKNDNGELNEICKSISKNNVEFYKKIGMFQEVENQITRLALNVSSLLINLTSNAAELYNSMANKFHGGRRVNNSMSNSFELRALCAMIQFNNNPVLSVILNYLELPVPAIVVKMEESRHKQNEYTRKYRENGGRKRRRHYGTDKDYGPFASTADVSLLVYNLRKDDHLKKLKERQMKRDDIQKETVNQSTCSNWYMYRADIITASHFGEISQQTAAQKKAALLEKKTRQKRTSVCQSRPKRTKRMTQSPDSPRNETDSSDVSDNDSVSNQPNSVSNQWVPVVEEPSNLLDEDQIACIDNIRANISAEKVIDNVRDSETMLNDESIEYFLQILADNSDYNTFPVFYTVISSLKTPSDTNHDLQIVGGNTSEDIIYKKVTNQGNDFTICGVYAAAFATSIALGEDPSTVNYSLSSREMRDHLIKIIQKKKIIFVSQAGYRMSKLSIWISQIFE</sequence>
<feature type="region of interest" description="Disordered" evidence="1">
    <location>
        <begin position="1007"/>
        <end position="1062"/>
    </location>
</feature>
<organism evidence="3 4">
    <name type="scientific">Cotesia congregata</name>
    <name type="common">Parasitoid wasp</name>
    <name type="synonym">Apanteles congregatus</name>
    <dbReference type="NCBI Taxonomy" id="51543"/>
    <lineage>
        <taxon>Eukaryota</taxon>
        <taxon>Metazoa</taxon>
        <taxon>Ecdysozoa</taxon>
        <taxon>Arthropoda</taxon>
        <taxon>Hexapoda</taxon>
        <taxon>Insecta</taxon>
        <taxon>Pterygota</taxon>
        <taxon>Neoptera</taxon>
        <taxon>Endopterygota</taxon>
        <taxon>Hymenoptera</taxon>
        <taxon>Apocrita</taxon>
        <taxon>Ichneumonoidea</taxon>
        <taxon>Braconidae</taxon>
        <taxon>Microgastrinae</taxon>
        <taxon>Cotesia</taxon>
    </lineage>
</organism>
<gene>
    <name evidence="3" type="ORF">HICCMSTLAB_LOCUS11280</name>
</gene>
<dbReference type="Proteomes" id="UP000786811">
    <property type="component" value="Unassembled WGS sequence"/>
</dbReference>
<feature type="compositionally biased region" description="Low complexity" evidence="1">
    <location>
        <begin position="423"/>
        <end position="438"/>
    </location>
</feature>
<feature type="compositionally biased region" description="Low complexity" evidence="1">
    <location>
        <begin position="1048"/>
        <end position="1062"/>
    </location>
</feature>
<dbReference type="OrthoDB" id="7616524at2759"/>
<feature type="compositionally biased region" description="Acidic residues" evidence="1">
    <location>
        <begin position="486"/>
        <end position="495"/>
    </location>
</feature>
<feature type="compositionally biased region" description="Polar residues" evidence="1">
    <location>
        <begin position="405"/>
        <end position="415"/>
    </location>
</feature>
<protein>
    <recommendedName>
        <fullName evidence="2">Mutator-like transposase domain-containing protein</fullName>
    </recommendedName>
</protein>
<reference evidence="3" key="1">
    <citation type="submission" date="2021-04" db="EMBL/GenBank/DDBJ databases">
        <authorList>
            <person name="Chebbi M.A.C M."/>
        </authorList>
    </citation>
    <scope>NUCLEOTIDE SEQUENCE</scope>
</reference>
<feature type="compositionally biased region" description="Basic and acidic residues" evidence="1">
    <location>
        <begin position="906"/>
        <end position="917"/>
    </location>
</feature>
<comment type="caution">
    <text evidence="3">The sequence shown here is derived from an EMBL/GenBank/DDBJ whole genome shotgun (WGS) entry which is preliminary data.</text>
</comment>
<dbReference type="EMBL" id="CAJNRD030001123">
    <property type="protein sequence ID" value="CAG5102979.1"/>
    <property type="molecule type" value="Genomic_DNA"/>
</dbReference>
<accession>A0A8J2HMY3</accession>
<feature type="compositionally biased region" description="Basic and acidic residues" evidence="1">
    <location>
        <begin position="456"/>
        <end position="473"/>
    </location>
</feature>
<dbReference type="Pfam" id="PF20700">
    <property type="entry name" value="Mutator"/>
    <property type="match status" value="2"/>
</dbReference>
<proteinExistence type="predicted"/>
<feature type="domain" description="Mutator-like transposase" evidence="2">
    <location>
        <begin position="513"/>
        <end position="613"/>
    </location>
</feature>
<evidence type="ECO:0000313" key="4">
    <source>
        <dbReference type="Proteomes" id="UP000786811"/>
    </source>
</evidence>
<feature type="region of interest" description="Disordered" evidence="1">
    <location>
        <begin position="906"/>
        <end position="929"/>
    </location>
</feature>
<dbReference type="InterPro" id="IPR049012">
    <property type="entry name" value="Mutator_transp_dom"/>
</dbReference>